<dbReference type="PATRIC" id="fig|1307.473.peg.1284"/>
<dbReference type="Pfam" id="PF13596">
    <property type="entry name" value="PAS_10"/>
    <property type="match status" value="1"/>
</dbReference>
<dbReference type="AlphaFoldDB" id="A0A0M9FHY1"/>
<organism evidence="1 2">
    <name type="scientific">Streptococcus suis</name>
    <dbReference type="NCBI Taxonomy" id="1307"/>
    <lineage>
        <taxon>Bacteria</taxon>
        <taxon>Bacillati</taxon>
        <taxon>Bacillota</taxon>
        <taxon>Bacilli</taxon>
        <taxon>Lactobacillales</taxon>
        <taxon>Streptococcaceae</taxon>
        <taxon>Streptococcus</taxon>
    </lineage>
</organism>
<protein>
    <submittedName>
        <fullName evidence="1">Sensory box protein</fullName>
    </submittedName>
</protein>
<evidence type="ECO:0000313" key="2">
    <source>
        <dbReference type="Proteomes" id="UP000072618"/>
    </source>
</evidence>
<sequence length="92" mass="10925">MIFKRTPSQIGRHVELCHPPKIVDKVKKIFDLLRTGQKDQVTMWFKSESMGKFVYVVYKAVRDDQGEFQGVLEYVQDIQPFFEIDSDFHRDI</sequence>
<dbReference type="Proteomes" id="UP000072618">
    <property type="component" value="Unassembled WGS sequence"/>
</dbReference>
<dbReference type="Gene3D" id="3.30.450.20">
    <property type="entry name" value="PAS domain"/>
    <property type="match status" value="1"/>
</dbReference>
<proteinExistence type="predicted"/>
<gene>
    <name evidence="1" type="ORF">ERS132394_00780</name>
</gene>
<name>A0A0M9FHY1_STRSU</name>
<evidence type="ECO:0000313" key="1">
    <source>
        <dbReference type="EMBL" id="CYU52454.1"/>
    </source>
</evidence>
<dbReference type="eggNOG" id="COG2461">
    <property type="taxonomic scope" value="Bacteria"/>
</dbReference>
<dbReference type="EMBL" id="FIGJ01000007">
    <property type="protein sequence ID" value="CYU52454.1"/>
    <property type="molecule type" value="Genomic_DNA"/>
</dbReference>
<accession>A0A0M9FHY1</accession>
<reference evidence="1 2" key="1">
    <citation type="submission" date="2016-02" db="EMBL/GenBank/DDBJ databases">
        <authorList>
            <consortium name="Pathogen Informatics"/>
        </authorList>
    </citation>
    <scope>NUCLEOTIDE SEQUENCE [LARGE SCALE GENOMIC DNA]</scope>
    <source>
        <strain evidence="1 2">LSS32</strain>
    </source>
</reference>